<keyword evidence="1" id="KW-1133">Transmembrane helix</keyword>
<dbReference type="RefSeq" id="WP_238977064.1">
    <property type="nucleotide sequence ID" value="NZ_JABFUC010000006.1"/>
</dbReference>
<feature type="transmembrane region" description="Helical" evidence="1">
    <location>
        <begin position="132"/>
        <end position="153"/>
    </location>
</feature>
<name>A0ABS9P828_9GAMM</name>
<feature type="transmembrane region" description="Helical" evidence="1">
    <location>
        <begin position="43"/>
        <end position="64"/>
    </location>
</feature>
<keyword evidence="1" id="KW-0812">Transmembrane</keyword>
<feature type="transmembrane region" description="Helical" evidence="1">
    <location>
        <begin position="227"/>
        <end position="250"/>
    </location>
</feature>
<protein>
    <submittedName>
        <fullName evidence="2">DUF3307 domain-containing protein</fullName>
    </submittedName>
</protein>
<proteinExistence type="predicted"/>
<feature type="transmembrane region" description="Helical" evidence="1">
    <location>
        <begin position="187"/>
        <end position="207"/>
    </location>
</feature>
<dbReference type="Pfam" id="PF11750">
    <property type="entry name" value="DUF3307"/>
    <property type="match status" value="1"/>
</dbReference>
<evidence type="ECO:0000313" key="2">
    <source>
        <dbReference type="EMBL" id="MCG6657918.1"/>
    </source>
</evidence>
<reference evidence="2 3" key="1">
    <citation type="submission" date="2020-05" db="EMBL/GenBank/DDBJ databases">
        <title>Comparative genomic analysis of denitrifying bacteria from Halomonas genus.</title>
        <authorList>
            <person name="Wang L."/>
            <person name="Shao Z."/>
        </authorList>
    </citation>
    <scope>NUCLEOTIDE SEQUENCE [LARGE SCALE GENOMIC DNA]</scope>
    <source>
        <strain evidence="2 3">A4</strain>
    </source>
</reference>
<dbReference type="InterPro" id="IPR021737">
    <property type="entry name" value="Phage_phiKZ_Orf197"/>
</dbReference>
<organism evidence="2 3">
    <name type="scientific">Billgrantia campisalis</name>
    <dbReference type="NCBI Taxonomy" id="74661"/>
    <lineage>
        <taxon>Bacteria</taxon>
        <taxon>Pseudomonadati</taxon>
        <taxon>Pseudomonadota</taxon>
        <taxon>Gammaproteobacteria</taxon>
        <taxon>Oceanospirillales</taxon>
        <taxon>Halomonadaceae</taxon>
        <taxon>Billgrantia</taxon>
    </lineage>
</organism>
<feature type="transmembrane region" description="Helical" evidence="1">
    <location>
        <begin position="70"/>
        <end position="87"/>
    </location>
</feature>
<keyword evidence="1" id="KW-0472">Membrane</keyword>
<evidence type="ECO:0000313" key="3">
    <source>
        <dbReference type="Proteomes" id="UP000814385"/>
    </source>
</evidence>
<sequence length="253" mass="27634">MTPNDLSLLMGLVLAHLAGDFLLQPRLWVDERVRRLHRSRHLLYHVLVHTGLTALVLLIAAWLLPGSPGPLGVLIGAAAVAASHWLIDLGKATLPAGQLRWFLLDQLLHLLVLCALWLAWLGSLAPLEALGAWLLTPTVLGVATAYLMVTRPFSFAIAMVMKRWSNQLEDTDTLAQAGARIGMLERLLVLSLVLLDQLTAVGFLLAAKSVLRYGDLRDTKDRKLTEYVLLGTLVSVASTLILGLALRLLILDS</sequence>
<keyword evidence="3" id="KW-1185">Reference proteome</keyword>
<dbReference type="Proteomes" id="UP000814385">
    <property type="component" value="Unassembled WGS sequence"/>
</dbReference>
<accession>A0ABS9P828</accession>
<gene>
    <name evidence="2" type="ORF">HOP52_09130</name>
</gene>
<dbReference type="EMBL" id="JABFUC010000006">
    <property type="protein sequence ID" value="MCG6657918.1"/>
    <property type="molecule type" value="Genomic_DNA"/>
</dbReference>
<comment type="caution">
    <text evidence="2">The sequence shown here is derived from an EMBL/GenBank/DDBJ whole genome shotgun (WGS) entry which is preliminary data.</text>
</comment>
<evidence type="ECO:0000256" key="1">
    <source>
        <dbReference type="SAM" id="Phobius"/>
    </source>
</evidence>
<feature type="transmembrane region" description="Helical" evidence="1">
    <location>
        <begin position="99"/>
        <end position="120"/>
    </location>
</feature>